<dbReference type="GO" id="GO:0005829">
    <property type="term" value="C:cytosol"/>
    <property type="evidence" value="ECO:0007669"/>
    <property type="project" value="TreeGrafter"/>
</dbReference>
<protein>
    <recommendedName>
        <fullName evidence="4 14">3-oxoacyl-[acyl-carrier-protein] synthase 2</fullName>
        <ecNumber evidence="3 14">2.3.1.179</ecNumber>
    </recommendedName>
</protein>
<dbReference type="EC" id="2.3.1.179" evidence="3 14"/>
<dbReference type="InterPro" id="IPR017568">
    <property type="entry name" value="3-oxoacyl-ACP_synth-2"/>
</dbReference>
<dbReference type="NCBIfam" id="TIGR03150">
    <property type="entry name" value="fabF"/>
    <property type="match status" value="1"/>
</dbReference>
<comment type="similarity">
    <text evidence="2 14 16">Belongs to the thiolase-like superfamily. Beta-ketoacyl-ACP synthases family.</text>
</comment>
<feature type="active site" description="For beta-ketoacyl synthase activity" evidence="15">
    <location>
        <position position="162"/>
    </location>
</feature>
<dbReference type="InterPro" id="IPR016039">
    <property type="entry name" value="Thiolase-like"/>
</dbReference>
<evidence type="ECO:0000256" key="5">
    <source>
        <dbReference type="ARBA" id="ARBA00022516"/>
    </source>
</evidence>
<dbReference type="RefSeq" id="WP_126626765.1">
    <property type="nucleotide sequence ID" value="NZ_BIFT01000001.1"/>
</dbReference>
<evidence type="ECO:0000256" key="13">
    <source>
        <dbReference type="ARBA" id="ARBA00047659"/>
    </source>
</evidence>
<dbReference type="PROSITE" id="PS52004">
    <property type="entry name" value="KS3_2"/>
    <property type="match status" value="1"/>
</dbReference>
<dbReference type="FunFam" id="3.40.47.10:FF:000009">
    <property type="entry name" value="3-oxoacyl-[acyl-carrier-protein] synthase 2"/>
    <property type="match status" value="1"/>
</dbReference>
<organism evidence="18 19">
    <name type="scientific">Dictyobacter alpinus</name>
    <dbReference type="NCBI Taxonomy" id="2014873"/>
    <lineage>
        <taxon>Bacteria</taxon>
        <taxon>Bacillati</taxon>
        <taxon>Chloroflexota</taxon>
        <taxon>Ktedonobacteria</taxon>
        <taxon>Ktedonobacterales</taxon>
        <taxon>Dictyobacteraceae</taxon>
        <taxon>Dictyobacter</taxon>
    </lineage>
</organism>
<dbReference type="UniPathway" id="UPA00094"/>
<dbReference type="InterPro" id="IPR014031">
    <property type="entry name" value="Ketoacyl_synth_C"/>
</dbReference>
<dbReference type="Proteomes" id="UP000287171">
    <property type="component" value="Unassembled WGS sequence"/>
</dbReference>
<evidence type="ECO:0000256" key="9">
    <source>
        <dbReference type="ARBA" id="ARBA00023160"/>
    </source>
</evidence>
<dbReference type="Pfam" id="PF00109">
    <property type="entry name" value="ketoacyl-synt"/>
    <property type="match status" value="1"/>
</dbReference>
<evidence type="ECO:0000256" key="15">
    <source>
        <dbReference type="PIRSR" id="PIRSR000447-1"/>
    </source>
</evidence>
<comment type="catalytic activity">
    <reaction evidence="12 14">
        <text>(9Z)-hexadecenoyl-[ACP] + malonyl-[ACP] + H(+) = 3-oxo-(11Z)-octadecenoyl-[ACP] + holo-[ACP] + CO2</text>
        <dbReference type="Rhea" id="RHEA:55040"/>
        <dbReference type="Rhea" id="RHEA-COMP:9623"/>
        <dbReference type="Rhea" id="RHEA-COMP:9685"/>
        <dbReference type="Rhea" id="RHEA-COMP:10800"/>
        <dbReference type="Rhea" id="RHEA-COMP:14074"/>
        <dbReference type="ChEBI" id="CHEBI:15378"/>
        <dbReference type="ChEBI" id="CHEBI:16526"/>
        <dbReference type="ChEBI" id="CHEBI:64479"/>
        <dbReference type="ChEBI" id="CHEBI:78449"/>
        <dbReference type="ChEBI" id="CHEBI:83989"/>
        <dbReference type="ChEBI" id="CHEBI:138538"/>
        <dbReference type="EC" id="2.3.1.179"/>
    </reaction>
</comment>
<dbReference type="PIRSF" id="PIRSF000447">
    <property type="entry name" value="KAS_II"/>
    <property type="match status" value="1"/>
</dbReference>
<keyword evidence="6 14" id="KW-0808">Transferase</keyword>
<gene>
    <name evidence="18" type="ORF">KDA_17690</name>
</gene>
<evidence type="ECO:0000256" key="10">
    <source>
        <dbReference type="ARBA" id="ARBA00023315"/>
    </source>
</evidence>
<dbReference type="Pfam" id="PF02801">
    <property type="entry name" value="Ketoacyl-synt_C"/>
    <property type="match status" value="1"/>
</dbReference>
<proteinExistence type="inferred from homology"/>
<keyword evidence="9 14" id="KW-0275">Fatty acid biosynthesis</keyword>
<feature type="domain" description="Ketosynthase family 3 (KS3)" evidence="17">
    <location>
        <begin position="1"/>
        <end position="409"/>
    </location>
</feature>
<dbReference type="SUPFAM" id="SSF53901">
    <property type="entry name" value="Thiolase-like"/>
    <property type="match status" value="2"/>
</dbReference>
<evidence type="ECO:0000256" key="11">
    <source>
        <dbReference type="ARBA" id="ARBA00024006"/>
    </source>
</evidence>
<keyword evidence="5 14" id="KW-0444">Lipid biosynthesis</keyword>
<comment type="function">
    <text evidence="11 14">Involved in the type II fatty acid elongation cycle. Catalyzes the elongation of a wide range of acyl-ACP by the addition of two carbons from malonyl-ACP to an acyl acceptor. Can efficiently catalyze the conversion of palmitoleoyl-ACP (cis-hexadec-9-enoyl-ACP) to cis-vaccenoyl-ACP (cis-octadec-11-enoyl-ACP), an essential step in the thermal regulation of fatty acid composition.</text>
</comment>
<comment type="caution">
    <text evidence="18">The sequence shown here is derived from an EMBL/GenBank/DDBJ whole genome shotgun (WGS) entry which is preliminary data.</text>
</comment>
<keyword evidence="7" id="KW-0276">Fatty acid metabolism</keyword>
<keyword evidence="8" id="KW-0443">Lipid metabolism</keyword>
<evidence type="ECO:0000313" key="19">
    <source>
        <dbReference type="Proteomes" id="UP000287171"/>
    </source>
</evidence>
<evidence type="ECO:0000313" key="18">
    <source>
        <dbReference type="EMBL" id="GCE26285.1"/>
    </source>
</evidence>
<dbReference type="SMART" id="SM00825">
    <property type="entry name" value="PKS_KS"/>
    <property type="match status" value="1"/>
</dbReference>
<evidence type="ECO:0000256" key="6">
    <source>
        <dbReference type="ARBA" id="ARBA00022679"/>
    </source>
</evidence>
<evidence type="ECO:0000256" key="3">
    <source>
        <dbReference type="ARBA" id="ARBA00012356"/>
    </source>
</evidence>
<name>A0A402B4J9_9CHLR</name>
<dbReference type="PANTHER" id="PTHR11712">
    <property type="entry name" value="POLYKETIDE SYNTHASE-RELATED"/>
    <property type="match status" value="1"/>
</dbReference>
<accession>A0A402B4J9</accession>
<evidence type="ECO:0000256" key="7">
    <source>
        <dbReference type="ARBA" id="ARBA00022832"/>
    </source>
</evidence>
<keyword evidence="10 14" id="KW-0012">Acyltransferase</keyword>
<dbReference type="InterPro" id="IPR000794">
    <property type="entry name" value="Beta-ketoacyl_synthase"/>
</dbReference>
<dbReference type="PANTHER" id="PTHR11712:SF336">
    <property type="entry name" value="3-OXOACYL-[ACYL-CARRIER-PROTEIN] SYNTHASE, MITOCHONDRIAL"/>
    <property type="match status" value="1"/>
</dbReference>
<dbReference type="PROSITE" id="PS00606">
    <property type="entry name" value="KS3_1"/>
    <property type="match status" value="1"/>
</dbReference>
<evidence type="ECO:0000256" key="4">
    <source>
        <dbReference type="ARBA" id="ARBA00014657"/>
    </source>
</evidence>
<evidence type="ECO:0000256" key="8">
    <source>
        <dbReference type="ARBA" id="ARBA00023098"/>
    </source>
</evidence>
<comment type="catalytic activity">
    <reaction evidence="13 14">
        <text>a fatty acyl-[ACP] + malonyl-[ACP] + H(+) = a 3-oxoacyl-[ACP] + holo-[ACP] + CO2</text>
        <dbReference type="Rhea" id="RHEA:22836"/>
        <dbReference type="Rhea" id="RHEA-COMP:9623"/>
        <dbReference type="Rhea" id="RHEA-COMP:9685"/>
        <dbReference type="Rhea" id="RHEA-COMP:9916"/>
        <dbReference type="Rhea" id="RHEA-COMP:14125"/>
        <dbReference type="ChEBI" id="CHEBI:15378"/>
        <dbReference type="ChEBI" id="CHEBI:16526"/>
        <dbReference type="ChEBI" id="CHEBI:64479"/>
        <dbReference type="ChEBI" id="CHEBI:78449"/>
        <dbReference type="ChEBI" id="CHEBI:78776"/>
        <dbReference type="ChEBI" id="CHEBI:138651"/>
    </reaction>
</comment>
<evidence type="ECO:0000256" key="2">
    <source>
        <dbReference type="ARBA" id="ARBA00008467"/>
    </source>
</evidence>
<keyword evidence="19" id="KW-1185">Reference proteome</keyword>
<dbReference type="Gene3D" id="3.40.47.10">
    <property type="match status" value="1"/>
</dbReference>
<evidence type="ECO:0000256" key="14">
    <source>
        <dbReference type="PIRNR" id="PIRNR000447"/>
    </source>
</evidence>
<comment type="pathway">
    <text evidence="1 14">Lipid metabolism; fatty acid biosynthesis.</text>
</comment>
<reference evidence="19" key="1">
    <citation type="submission" date="2018-12" db="EMBL/GenBank/DDBJ databases">
        <title>Tengunoibacter tsumagoiensis gen. nov., sp. nov., Dictyobacter kobayashii sp. nov., D. alpinus sp. nov., and D. joshuensis sp. nov. and description of Dictyobacteraceae fam. nov. within the order Ktedonobacterales isolated from Tengu-no-mugimeshi.</title>
        <authorList>
            <person name="Wang C.M."/>
            <person name="Zheng Y."/>
            <person name="Sakai Y."/>
            <person name="Toyoda A."/>
            <person name="Minakuchi Y."/>
            <person name="Abe K."/>
            <person name="Yokota A."/>
            <person name="Yabe S."/>
        </authorList>
    </citation>
    <scope>NUCLEOTIDE SEQUENCE [LARGE SCALE GENOMIC DNA]</scope>
    <source>
        <strain evidence="19">Uno16</strain>
    </source>
</reference>
<dbReference type="InterPro" id="IPR014030">
    <property type="entry name" value="Ketoacyl_synth_N"/>
</dbReference>
<evidence type="ECO:0000259" key="17">
    <source>
        <dbReference type="PROSITE" id="PS52004"/>
    </source>
</evidence>
<evidence type="ECO:0000256" key="1">
    <source>
        <dbReference type="ARBA" id="ARBA00005194"/>
    </source>
</evidence>
<sequence length="412" mass="43869">MSRVVVTGLGLVTSLGNDLASSWEALVQGKSGIGEITAYDTSKHRVHFGGEIKNFDAAQYMDRKELRRNDPYEQLAIATTKQALAHAKLEITSDFADDVGVYIGSGIGGLVTLHDQFKVLHEKGPDRISPFFINMMIIDGAPGIVSIMTGAKGPNWAAVSACATSGNTIGEAWETIRRGDARVMIAGGSEKAITPIAMAAFDNMHALSRHNENYQEASRPFDAERDGFVMGEGSAILILEDLEFAKARGATILAELVGYGSTGDASHVTAPAPGGEGLVRAMRRALQKAGLTPEQVDYINAHGTGTEFNDSTETQAIKTLFGEHAYRVAISSTKSMTGHTLGAAGAVEAVISIQSILNGVIPPTINLHHPDPACDLDYVPNEARHATVNIAMSNSMGFGGHNTSLVFKRYEE</sequence>
<dbReference type="InterPro" id="IPR018201">
    <property type="entry name" value="Ketoacyl_synth_AS"/>
</dbReference>
<evidence type="ECO:0000256" key="16">
    <source>
        <dbReference type="RuleBase" id="RU003694"/>
    </source>
</evidence>
<dbReference type="GO" id="GO:0004315">
    <property type="term" value="F:3-oxoacyl-[acyl-carrier-protein] synthase activity"/>
    <property type="evidence" value="ECO:0007669"/>
    <property type="project" value="UniProtKB-UniRule"/>
</dbReference>
<dbReference type="AlphaFoldDB" id="A0A402B4J9"/>
<dbReference type="GO" id="GO:0006633">
    <property type="term" value="P:fatty acid biosynthetic process"/>
    <property type="evidence" value="ECO:0007669"/>
    <property type="project" value="UniProtKB-UniRule"/>
</dbReference>
<dbReference type="InterPro" id="IPR020841">
    <property type="entry name" value="PKS_Beta-ketoAc_synthase_dom"/>
</dbReference>
<dbReference type="EMBL" id="BIFT01000001">
    <property type="protein sequence ID" value="GCE26285.1"/>
    <property type="molecule type" value="Genomic_DNA"/>
</dbReference>
<dbReference type="NCBIfam" id="NF005589">
    <property type="entry name" value="PRK07314.1"/>
    <property type="match status" value="1"/>
</dbReference>
<dbReference type="CDD" id="cd00834">
    <property type="entry name" value="KAS_I_II"/>
    <property type="match status" value="1"/>
</dbReference>
<dbReference type="OrthoDB" id="9808669at2"/>
<evidence type="ECO:0000256" key="12">
    <source>
        <dbReference type="ARBA" id="ARBA00047318"/>
    </source>
</evidence>